<feature type="region of interest" description="Disordered" evidence="1">
    <location>
        <begin position="29"/>
        <end position="126"/>
    </location>
</feature>
<feature type="compositionally biased region" description="Polar residues" evidence="1">
    <location>
        <begin position="78"/>
        <end position="94"/>
    </location>
</feature>
<dbReference type="STRING" id="97359.A0A550C925"/>
<keyword evidence="4" id="KW-1185">Reference proteome</keyword>
<dbReference type="AlphaFoldDB" id="A0A550C925"/>
<proteinExistence type="predicted"/>
<feature type="region of interest" description="Disordered" evidence="1">
    <location>
        <begin position="1222"/>
        <end position="1259"/>
    </location>
</feature>
<dbReference type="Proteomes" id="UP000320762">
    <property type="component" value="Unassembled WGS sequence"/>
</dbReference>
<sequence>MNSKFAFRANPFAPNSTVPQWNTSIIPTSTYTSTLPPVPPPGPPWIPDERTPSPPAEYPRPPLPIPLPLTRNVHLNDAQASPSRQYSPMTTTSAPVPHPSGRPRVQPSFDTPRRRRHPCENTNPLALDYLQSPSKRARLEIVDSSMSDPTQFEPIELHMPKSPVQTVNPATQTFTYHSLATPQTPRRGSSSRTTLLATVNKAPRKPRKRPFLTKSLQQRMEAMVRRDPLAKALLEAASRKTAHLDMDVDVEPNESLPSMPPLRRVYRARQQKLDLLFWFLEHVLGWTYGELLYYSAHGAGQGMASDTQYHKVSAFFAGQLDAEYCPSRILEMWFSHAYGAGYADAQDMYALQPKYTEMRDMRASLTSFAAQVTAQKLERDAEVAIQRENGLHVALGDKSKASQRVQWSDIGSDTVKHVRTRIQQLQPLLWGLVGKVCARKERRRNGIVAVRQKRPVENVATNVISTMLFSRSDRANLLPIASGILHFGCLAAFDIHRYHSRMGNMASYNTIMRAMRRLAEHSAAEALSYGTNPSTLNILRGDNVHNYHQHRDPGIGFENELKTGYFGALYEAEDYVPVSAFNIEEKRRYVDLGQRRDVDVDTLVSLVDFEHINTVLALQWVQVLTDYIPELAHLTPRLRSMTSSVAAKLQLPVRKTKIHPLGCCSKNEMYYPELRDAHLDLLAQIGQTREQHNSSLVVAGGDGYTFQRLQEMLDMLQFEDNIVDSLEVLLPFLEGWHQEYTSNNEIIENHYGKPLTSDYSTLGHSAAKLGRRRPADLKKFDYAQGAQLMYLVLDARMLDCWRLHYEVDDIFDHFRDKKRAADLPSIDDLFESAKKLTRAYMSLRDHDTVIKGDDRITTLDIPIGEQWDGIIADDSSTDFGFINEGKRAAHLGSKRTKTRKAARAKAPNLAPSDEPQSKGDLALANSRTFMRAAALSRESMRAAAAGDPGRVYEVTKYQLFQFAGSSCTNYTDYLLEKIISYEFESSAELKKALLQISLVNPSGRENHFCHGDLLQEYFNRLLDAVARHKGVDYSDKFLRDVWSRNIYHVAQLKMESMESLGLDKRSDKHTHPSTNPEIRTLLALYKGHQLHTYRAGRVLDGAEDRERFNKGIDVLERKKLPKYINRTASKRGLARRLARASTSVATGNSGGASAGVSECMADGDGRDEPNIGDDDVDTHIPDGETRPDVAFVCLSNDRIFMRPVDFDDEAVMVLDQLEDERRLVSEDDDEGVDGFTGGSDDTLASYDDPMLGDTDDETA</sequence>
<feature type="compositionally biased region" description="Pro residues" evidence="1">
    <location>
        <begin position="36"/>
        <end position="67"/>
    </location>
</feature>
<dbReference type="InterPro" id="IPR046496">
    <property type="entry name" value="DUF6589"/>
</dbReference>
<evidence type="ECO:0000313" key="3">
    <source>
        <dbReference type="EMBL" id="TRM61285.1"/>
    </source>
</evidence>
<evidence type="ECO:0000259" key="2">
    <source>
        <dbReference type="Pfam" id="PF20231"/>
    </source>
</evidence>
<dbReference type="Pfam" id="PF20231">
    <property type="entry name" value="DUF6589"/>
    <property type="match status" value="1"/>
</dbReference>
<comment type="caution">
    <text evidence="3">The sequence shown here is derived from an EMBL/GenBank/DDBJ whole genome shotgun (WGS) entry which is preliminary data.</text>
</comment>
<name>A0A550C925_9AGAR</name>
<gene>
    <name evidence="3" type="ORF">BD626DRAFT_570939</name>
</gene>
<evidence type="ECO:0000313" key="4">
    <source>
        <dbReference type="Proteomes" id="UP000320762"/>
    </source>
</evidence>
<evidence type="ECO:0000256" key="1">
    <source>
        <dbReference type="SAM" id="MobiDB-lite"/>
    </source>
</evidence>
<reference evidence="3 4" key="1">
    <citation type="journal article" date="2019" name="New Phytol.">
        <title>Comparative genomics reveals unique wood-decay strategies and fruiting body development in the Schizophyllaceae.</title>
        <authorList>
            <person name="Almasi E."/>
            <person name="Sahu N."/>
            <person name="Krizsan K."/>
            <person name="Balint B."/>
            <person name="Kovacs G.M."/>
            <person name="Kiss B."/>
            <person name="Cseklye J."/>
            <person name="Drula E."/>
            <person name="Henrissat B."/>
            <person name="Nagy I."/>
            <person name="Chovatia M."/>
            <person name="Adam C."/>
            <person name="LaButti K."/>
            <person name="Lipzen A."/>
            <person name="Riley R."/>
            <person name="Grigoriev I.V."/>
            <person name="Nagy L.G."/>
        </authorList>
    </citation>
    <scope>NUCLEOTIDE SEQUENCE [LARGE SCALE GENOMIC DNA]</scope>
    <source>
        <strain evidence="3 4">NL-1724</strain>
    </source>
</reference>
<dbReference type="EMBL" id="VDMD01000017">
    <property type="protein sequence ID" value="TRM61285.1"/>
    <property type="molecule type" value="Genomic_DNA"/>
</dbReference>
<feature type="compositionally biased region" description="Basic residues" evidence="1">
    <location>
        <begin position="891"/>
        <end position="903"/>
    </location>
</feature>
<protein>
    <recommendedName>
        <fullName evidence="2">DUF6589 domain-containing protein</fullName>
    </recommendedName>
</protein>
<accession>A0A550C925</accession>
<dbReference type="OrthoDB" id="3256296at2759"/>
<organism evidence="3 4">
    <name type="scientific">Schizophyllum amplum</name>
    <dbReference type="NCBI Taxonomy" id="97359"/>
    <lineage>
        <taxon>Eukaryota</taxon>
        <taxon>Fungi</taxon>
        <taxon>Dikarya</taxon>
        <taxon>Basidiomycota</taxon>
        <taxon>Agaricomycotina</taxon>
        <taxon>Agaricomycetes</taxon>
        <taxon>Agaricomycetidae</taxon>
        <taxon>Agaricales</taxon>
        <taxon>Schizophyllaceae</taxon>
        <taxon>Schizophyllum</taxon>
    </lineage>
</organism>
<feature type="domain" description="DUF6589" evidence="2">
    <location>
        <begin position="594"/>
        <end position="1069"/>
    </location>
</feature>
<feature type="region of interest" description="Disordered" evidence="1">
    <location>
        <begin position="1"/>
        <end position="20"/>
    </location>
</feature>
<feature type="region of interest" description="Disordered" evidence="1">
    <location>
        <begin position="1141"/>
        <end position="1185"/>
    </location>
</feature>
<feature type="region of interest" description="Disordered" evidence="1">
    <location>
        <begin position="891"/>
        <end position="919"/>
    </location>
</feature>